<evidence type="ECO:0000256" key="4">
    <source>
        <dbReference type="ARBA" id="ARBA00022741"/>
    </source>
</evidence>
<proteinExistence type="predicted"/>
<organism evidence="8">
    <name type="scientific">Lentinula edodes partitivirus 3</name>
    <dbReference type="NCBI Taxonomy" id="2491352"/>
    <lineage>
        <taxon>Viruses</taxon>
        <taxon>Riboviria</taxon>
        <taxon>Orthornavirae</taxon>
        <taxon>Pisuviricota</taxon>
        <taxon>Duplopiviricetes</taxon>
        <taxon>Durnavirales</taxon>
        <taxon>Partitiviridae</taxon>
    </lineage>
</organism>
<accession>A0A7S6Z310</accession>
<keyword evidence="1 8" id="KW-0696">RNA-directed RNA polymerase</keyword>
<dbReference type="EMBL" id="MN744712">
    <property type="protein sequence ID" value="QOX06028.1"/>
    <property type="molecule type" value="Genomic_RNA"/>
</dbReference>
<dbReference type="InterPro" id="IPR001205">
    <property type="entry name" value="RNA-dir_pol_C"/>
</dbReference>
<sequence>MNSLIQQLSDLSLNWPSQNLAFVGIDPFHGSAQPFKMDPNDWAFHLQIFVASVICLYAFLFPVNVVQLALHGFRRSQVSGPKAEQFFFRYDVPRHDIVKDKYYYEAIRIVCNWFRPKWKIHPVHFTDLRWYPWKLDTSAERPFSVQYRHLGSTKFSKLYNLVFEYTRTVIHRFKDGLTFNYDPITLHVKPALVFQWAEDKVRTVWGIPKYLIFSEAMFFWPLFSHYHTERQTPLLWNYESLNGGWYRLTHEWFKHKGIYFNLDWSEFDMRVYFSMWLDIINEVSTFFCFCGKYCPTRTYPSPRTSPQRITSLWNRITDMYFNMPCVTPMGNVFKRLYAGMPSGIFCTQFYDSVYNGVMIVTCLLSLGVPIPEDFPIKLMGDDVLFVLLMDLPFEHWPEFLEALASEALWRFGSKLNPDKAHVSPSIQGAFVLGYSNNNGLPTRDPAELLAKLLHPKSLRDTPGNLMARSIGIYYASAGDRRFRPICLHIYDHFARLGFKPSIKGLASLFDPTGLRLTEEDLQRFPTQTEVLARIAKPSARNPELQAKYWPREHFLSEAGFVQC</sequence>
<feature type="domain" description="RNA-directed RNA polymerase C-terminal" evidence="7">
    <location>
        <begin position="136"/>
        <end position="425"/>
    </location>
</feature>
<name>A0A7S6Z310_9VIRU</name>
<evidence type="ECO:0000259" key="7">
    <source>
        <dbReference type="Pfam" id="PF00680"/>
    </source>
</evidence>
<keyword evidence="2" id="KW-0808">Transferase</keyword>
<evidence type="ECO:0000256" key="2">
    <source>
        <dbReference type="ARBA" id="ARBA00022679"/>
    </source>
</evidence>
<dbReference type="Pfam" id="PF00680">
    <property type="entry name" value="RdRP_1"/>
    <property type="match status" value="1"/>
</dbReference>
<dbReference type="SUPFAM" id="SSF56672">
    <property type="entry name" value="DNA/RNA polymerases"/>
    <property type="match status" value="1"/>
</dbReference>
<keyword evidence="3" id="KW-0548">Nucleotidyltransferase</keyword>
<keyword evidence="6" id="KW-1133">Transmembrane helix</keyword>
<dbReference type="InterPro" id="IPR043502">
    <property type="entry name" value="DNA/RNA_pol_sf"/>
</dbReference>
<keyword evidence="5" id="KW-0693">Viral RNA replication</keyword>
<dbReference type="GO" id="GO:0000166">
    <property type="term" value="F:nucleotide binding"/>
    <property type="evidence" value="ECO:0007669"/>
    <property type="project" value="UniProtKB-KW"/>
</dbReference>
<evidence type="ECO:0000256" key="5">
    <source>
        <dbReference type="ARBA" id="ARBA00022953"/>
    </source>
</evidence>
<evidence type="ECO:0000256" key="1">
    <source>
        <dbReference type="ARBA" id="ARBA00022484"/>
    </source>
</evidence>
<dbReference type="Gene3D" id="3.30.70.270">
    <property type="match status" value="1"/>
</dbReference>
<feature type="transmembrane region" description="Helical" evidence="6">
    <location>
        <begin position="44"/>
        <end position="66"/>
    </location>
</feature>
<dbReference type="InterPro" id="IPR043128">
    <property type="entry name" value="Rev_trsase/Diguanyl_cyclase"/>
</dbReference>
<protein>
    <submittedName>
        <fullName evidence="8">RNA-dependent RNA polymerase</fullName>
    </submittedName>
</protein>
<evidence type="ECO:0000313" key="8">
    <source>
        <dbReference type="EMBL" id="QOX06028.1"/>
    </source>
</evidence>
<dbReference type="GO" id="GO:0003968">
    <property type="term" value="F:RNA-directed RNA polymerase activity"/>
    <property type="evidence" value="ECO:0007669"/>
    <property type="project" value="UniProtKB-KW"/>
</dbReference>
<keyword evidence="6" id="KW-0472">Membrane</keyword>
<dbReference type="GO" id="GO:0003723">
    <property type="term" value="F:RNA binding"/>
    <property type="evidence" value="ECO:0007669"/>
    <property type="project" value="InterPro"/>
</dbReference>
<evidence type="ECO:0000256" key="6">
    <source>
        <dbReference type="SAM" id="Phobius"/>
    </source>
</evidence>
<keyword evidence="6" id="KW-0812">Transmembrane</keyword>
<reference evidence="8" key="1">
    <citation type="submission" date="2019-11" db="EMBL/GenBank/DDBJ databases">
        <title>High-throughput sequencing reveals mycoviral diversity and a harmful negative-stranded RNA virus LeNSRV1 in edible mushroom Lentinula edodes.</title>
        <authorList>
            <person name="Guo M."/>
            <person name="Bian Y."/>
            <person name="Xu Z."/>
        </authorList>
    </citation>
    <scope>NUCLEOTIDE SEQUENCE</scope>
    <source>
        <strain evidence="8">Le16Z84</strain>
    </source>
</reference>
<dbReference type="GO" id="GO:0006351">
    <property type="term" value="P:DNA-templated transcription"/>
    <property type="evidence" value="ECO:0007669"/>
    <property type="project" value="InterPro"/>
</dbReference>
<keyword evidence="4" id="KW-0547">Nucleotide-binding</keyword>
<evidence type="ECO:0000256" key="3">
    <source>
        <dbReference type="ARBA" id="ARBA00022695"/>
    </source>
</evidence>